<feature type="region of interest" description="Disordered" evidence="2">
    <location>
        <begin position="363"/>
        <end position="429"/>
    </location>
</feature>
<keyword evidence="1" id="KW-0862">Zinc</keyword>
<gene>
    <name evidence="4" type="ORF">LAZ67_12001995</name>
</gene>
<dbReference type="Proteomes" id="UP001235939">
    <property type="component" value="Chromosome 12"/>
</dbReference>
<evidence type="ECO:0000259" key="3">
    <source>
        <dbReference type="PROSITE" id="PS50158"/>
    </source>
</evidence>
<dbReference type="InterPro" id="IPR001888">
    <property type="entry name" value="Transposase_1"/>
</dbReference>
<dbReference type="InterPro" id="IPR052709">
    <property type="entry name" value="Transposase-MT_Hybrid"/>
</dbReference>
<keyword evidence="1" id="KW-0863">Zinc-finger</keyword>
<protein>
    <recommendedName>
        <fullName evidence="3">CCHC-type domain-containing protein</fullName>
    </recommendedName>
</protein>
<feature type="compositionally biased region" description="Low complexity" evidence="2">
    <location>
        <begin position="713"/>
        <end position="734"/>
    </location>
</feature>
<feature type="region of interest" description="Disordered" evidence="2">
    <location>
        <begin position="642"/>
        <end position="784"/>
    </location>
</feature>
<feature type="compositionally biased region" description="Basic residues" evidence="2">
    <location>
        <begin position="775"/>
        <end position="784"/>
    </location>
</feature>
<reference evidence="4 5" key="1">
    <citation type="submission" date="2022-01" db="EMBL/GenBank/DDBJ databases">
        <title>A chromosomal length assembly of Cordylochernes scorpioides.</title>
        <authorList>
            <person name="Zeh D."/>
            <person name="Zeh J."/>
        </authorList>
    </citation>
    <scope>NUCLEOTIDE SEQUENCE [LARGE SCALE GENOMIC DNA]</scope>
    <source>
        <strain evidence="4">IN4F17</strain>
        <tissue evidence="4">Whole Body</tissue>
    </source>
</reference>
<name>A0ABY6L3F3_9ARAC</name>
<dbReference type="SMART" id="SM00343">
    <property type="entry name" value="ZnF_C2HC"/>
    <property type="match status" value="1"/>
</dbReference>
<organism evidence="4 5">
    <name type="scientific">Cordylochernes scorpioides</name>
    <dbReference type="NCBI Taxonomy" id="51811"/>
    <lineage>
        <taxon>Eukaryota</taxon>
        <taxon>Metazoa</taxon>
        <taxon>Ecdysozoa</taxon>
        <taxon>Arthropoda</taxon>
        <taxon>Chelicerata</taxon>
        <taxon>Arachnida</taxon>
        <taxon>Pseudoscorpiones</taxon>
        <taxon>Cheliferoidea</taxon>
        <taxon>Chernetidae</taxon>
        <taxon>Cordylochernes</taxon>
    </lineage>
</organism>
<dbReference type="Gene3D" id="3.30.420.10">
    <property type="entry name" value="Ribonuclease H-like superfamily/Ribonuclease H"/>
    <property type="match status" value="2"/>
</dbReference>
<dbReference type="Pfam" id="PF01359">
    <property type="entry name" value="Transposase_1"/>
    <property type="match status" value="1"/>
</dbReference>
<evidence type="ECO:0000313" key="5">
    <source>
        <dbReference type="Proteomes" id="UP001235939"/>
    </source>
</evidence>
<evidence type="ECO:0000256" key="1">
    <source>
        <dbReference type="PROSITE-ProRule" id="PRU00047"/>
    </source>
</evidence>
<feature type="compositionally biased region" description="Low complexity" evidence="2">
    <location>
        <begin position="411"/>
        <end position="428"/>
    </location>
</feature>
<dbReference type="PANTHER" id="PTHR46060:SF1">
    <property type="entry name" value="MARINER MOS1 TRANSPOSASE-LIKE PROTEIN"/>
    <property type="match status" value="1"/>
</dbReference>
<proteinExistence type="predicted"/>
<accession>A0ABY6L3F3</accession>
<dbReference type="EMBL" id="CP092874">
    <property type="protein sequence ID" value="UYV74992.1"/>
    <property type="molecule type" value="Genomic_DNA"/>
</dbReference>
<feature type="compositionally biased region" description="Basic and acidic residues" evidence="2">
    <location>
        <begin position="371"/>
        <end position="385"/>
    </location>
</feature>
<feature type="region of interest" description="Disordered" evidence="2">
    <location>
        <begin position="442"/>
        <end position="472"/>
    </location>
</feature>
<keyword evidence="5" id="KW-1185">Reference proteome</keyword>
<dbReference type="InterPro" id="IPR036397">
    <property type="entry name" value="RNaseH_sf"/>
</dbReference>
<dbReference type="PANTHER" id="PTHR46060">
    <property type="entry name" value="MARINER MOS1 TRANSPOSASE-LIKE PROTEIN"/>
    <property type="match status" value="1"/>
</dbReference>
<dbReference type="PROSITE" id="PS50158">
    <property type="entry name" value="ZF_CCHC"/>
    <property type="match status" value="1"/>
</dbReference>
<keyword evidence="1" id="KW-0479">Metal-binding</keyword>
<sequence>MVRRWRSWFLEGRQNVHDDERSGRPITSMDNAAVAAVRNVVETDRRVTIDEIMIRLPPGIEIGRSSIGTIINNGWRAARAFLEMHRRYGDQLFSRIVTGDESWVHHSTPETKRQSMVWKKPEESASKKAKVTIFAGKVMIIVFWDCMGVLLVDFLPPNTTVNAASLNDPNNAGKLQMGYFHTSTFFPGTCPKRLPSFSSTKLHLGGKHFANDDEVQAAANHWLQRQDTAWYNNGIKKLLQRYQKCFDRNGPLDKNAINQLIKVTVDMESIYELIKVLLDMDSIYELIKDTLDMESIYELIKVTLHMDSIYELIKGTLDMDSIYELIKSTLDTVSIYELIKGTLDIDSIYELIKGTLVPERPSILSQTGEDLSPKNENMKKSKEYSSEIQKNANSPAGDTHVNPAAARSDVTAPKTAATTSATPASPASLNWADSEMAEVDANDGYTVPSRPAEKPNSQQLKRPTGPRAVPPQEIKATRANIADAKARQTTTNQENYVFVELCPDLLDYSYLRAIGNLVGGPGRISQFNRMNGHYVVGLASKDHASRLVEVGLDIMGTHLKVSPSEKGQNALPSQICPASWGNTPSTTGRREAFILLLEGVRLESLPTRLTIKSKGDTLSAFLSIGIKCSKCGKQGHRRANCPALARQGNGSPRQAASPIDARPPTPSSSSSSSAAKEAGTGARNTGVPCPTGEDINRVSGDPLGAPSCRTDGSRPARSCRPPCSPGCPAAPRASHLSARPRDVGGEADLTSLHACPGRIRTQTAAEAHRGDPHPFHRLRQAARP</sequence>
<evidence type="ECO:0000256" key="2">
    <source>
        <dbReference type="SAM" id="MobiDB-lite"/>
    </source>
</evidence>
<feature type="domain" description="CCHC-type" evidence="3">
    <location>
        <begin position="627"/>
        <end position="642"/>
    </location>
</feature>
<evidence type="ECO:0000313" key="4">
    <source>
        <dbReference type="EMBL" id="UYV74992.1"/>
    </source>
</evidence>
<feature type="compositionally biased region" description="Polar residues" evidence="2">
    <location>
        <begin position="386"/>
        <end position="396"/>
    </location>
</feature>
<dbReference type="InterPro" id="IPR001878">
    <property type="entry name" value="Znf_CCHC"/>
</dbReference>